<gene>
    <name evidence="1" type="ORF">ARC78_07730</name>
</gene>
<evidence type="ECO:0000313" key="1">
    <source>
        <dbReference type="EMBL" id="KRG42868.1"/>
    </source>
</evidence>
<protein>
    <submittedName>
        <fullName evidence="1">Uncharacterized protein</fullName>
    </submittedName>
</protein>
<proteinExistence type="predicted"/>
<evidence type="ECO:0000313" key="2">
    <source>
        <dbReference type="Proteomes" id="UP000050836"/>
    </source>
</evidence>
<dbReference type="Proteomes" id="UP000050836">
    <property type="component" value="Unassembled WGS sequence"/>
</dbReference>
<keyword evidence="2" id="KW-1185">Reference proteome</keyword>
<name>A0A0R0APQ1_9GAMM</name>
<dbReference type="EMBL" id="LLXS01000016">
    <property type="protein sequence ID" value="KRG42868.1"/>
    <property type="molecule type" value="Genomic_DNA"/>
</dbReference>
<reference evidence="1 2" key="1">
    <citation type="submission" date="2015-10" db="EMBL/GenBank/DDBJ databases">
        <title>Genome sequencing and analysis of members of genus Stenotrophomonas.</title>
        <authorList>
            <person name="Patil P.P."/>
            <person name="Midha S."/>
            <person name="Patil P.B."/>
        </authorList>
    </citation>
    <scope>NUCLEOTIDE SEQUENCE [LARGE SCALE GENOMIC DNA]</scope>
    <source>
        <strain evidence="1 2">JCM 9942</strain>
    </source>
</reference>
<comment type="caution">
    <text evidence="1">The sequence shown here is derived from an EMBL/GenBank/DDBJ whole genome shotgun (WGS) entry which is preliminary data.</text>
</comment>
<dbReference type="AlphaFoldDB" id="A0A0R0APQ1"/>
<organism evidence="1 2">
    <name type="scientific">Stenotrophomonas pictorum JCM 9942</name>
    <dbReference type="NCBI Taxonomy" id="1236960"/>
    <lineage>
        <taxon>Bacteria</taxon>
        <taxon>Pseudomonadati</taxon>
        <taxon>Pseudomonadota</taxon>
        <taxon>Gammaproteobacteria</taxon>
        <taxon>Lysobacterales</taxon>
        <taxon>Lysobacteraceae</taxon>
        <taxon>Stenotrophomonas</taxon>
    </lineage>
</organism>
<accession>A0A0R0APQ1</accession>
<sequence length="69" mass="7577">MAVIAVDSYVDPRSRGDDETIKIDGHGFHAINHFNNPAGYQVADYQDEVTGQLVVIHSCTACDKSLIEE</sequence>